<dbReference type="GO" id="GO:0008233">
    <property type="term" value="F:peptidase activity"/>
    <property type="evidence" value="ECO:0007669"/>
    <property type="project" value="UniProtKB-KW"/>
</dbReference>
<feature type="transmembrane region" description="Helical" evidence="2">
    <location>
        <begin position="283"/>
        <end position="301"/>
    </location>
</feature>
<feature type="transmembrane region" description="Helical" evidence="2">
    <location>
        <begin position="110"/>
        <end position="127"/>
    </location>
</feature>
<comment type="caution">
    <text evidence="3">The sequence shown here is derived from an EMBL/GenBank/DDBJ whole genome shotgun (WGS) entry which is preliminary data.</text>
</comment>
<dbReference type="PANTHER" id="PTHR36844:SF1">
    <property type="entry name" value="PROTEASE PRSW"/>
    <property type="match status" value="1"/>
</dbReference>
<dbReference type="RefSeq" id="WP_390229153.1">
    <property type="nucleotide sequence ID" value="NZ_JBHSCN010000005.1"/>
</dbReference>
<name>A0ABV8Q6U0_9MICO</name>
<accession>A0ABV8Q6U0</accession>
<dbReference type="PANTHER" id="PTHR36844">
    <property type="entry name" value="PROTEASE PRSW"/>
    <property type="match status" value="1"/>
</dbReference>
<feature type="transmembrane region" description="Helical" evidence="2">
    <location>
        <begin position="66"/>
        <end position="90"/>
    </location>
</feature>
<feature type="transmembrane region" description="Helical" evidence="2">
    <location>
        <begin position="139"/>
        <end position="159"/>
    </location>
</feature>
<feature type="transmembrane region" description="Helical" evidence="2">
    <location>
        <begin position="179"/>
        <end position="198"/>
    </location>
</feature>
<sequence>MTDGPDRSAAPPPESHWPHAPEPPQPISVAQPAPSHWHLAPPPAAQRPPVAPQPWQHPQKLPRKWLGAWGGLWIVLGCLVIVGLEILEAWALRGVVRPSPRDYDVLDPTLLLIGGASVNAGFLYTMAYRLRPEWRLTAVRLVAGGLVAGFLAGIVAGMGNGLVDAVSGGTNATPSTASFAAVGFIEESAKLAAALLLGRTLPFKNGRIGLFVGAAVGFGFASVENFGYLQVAWSVGLAHADPLGATFGTSIARQLMGPLLHPVLTGLSTAAVFATSRGGRYRLSWGAVGAWLAVACAHSLFDLGSSAGDGVTAVTIVAYLVCAFLAWLLISRALKRRDEVRLGFRPPPPGVLDFR</sequence>
<dbReference type="InterPro" id="IPR026898">
    <property type="entry name" value="PrsW"/>
</dbReference>
<feature type="region of interest" description="Disordered" evidence="1">
    <location>
        <begin position="1"/>
        <end position="56"/>
    </location>
</feature>
<evidence type="ECO:0000256" key="1">
    <source>
        <dbReference type="SAM" id="MobiDB-lite"/>
    </source>
</evidence>
<evidence type="ECO:0000256" key="2">
    <source>
        <dbReference type="SAM" id="Phobius"/>
    </source>
</evidence>
<keyword evidence="4" id="KW-1185">Reference proteome</keyword>
<keyword evidence="2" id="KW-0812">Transmembrane</keyword>
<feature type="transmembrane region" description="Helical" evidence="2">
    <location>
        <begin position="210"/>
        <end position="235"/>
    </location>
</feature>
<feature type="transmembrane region" description="Helical" evidence="2">
    <location>
        <begin position="313"/>
        <end position="330"/>
    </location>
</feature>
<keyword evidence="3" id="KW-0378">Hydrolase</keyword>
<protein>
    <submittedName>
        <fullName evidence="3">PrsW family glutamic-type intramembrane protease</fullName>
        <ecNumber evidence="3">3.4.-.-</ecNumber>
    </submittedName>
</protein>
<evidence type="ECO:0000313" key="4">
    <source>
        <dbReference type="Proteomes" id="UP001595900"/>
    </source>
</evidence>
<dbReference type="Proteomes" id="UP001595900">
    <property type="component" value="Unassembled WGS sequence"/>
</dbReference>
<evidence type="ECO:0000313" key="3">
    <source>
        <dbReference type="EMBL" id="MFC4244087.1"/>
    </source>
</evidence>
<organism evidence="3 4">
    <name type="scientific">Gryllotalpicola reticulitermitis</name>
    <dbReference type="NCBI Taxonomy" id="1184153"/>
    <lineage>
        <taxon>Bacteria</taxon>
        <taxon>Bacillati</taxon>
        <taxon>Actinomycetota</taxon>
        <taxon>Actinomycetes</taxon>
        <taxon>Micrococcales</taxon>
        <taxon>Microbacteriaceae</taxon>
        <taxon>Gryllotalpicola</taxon>
    </lineage>
</organism>
<proteinExistence type="predicted"/>
<dbReference type="EC" id="3.4.-.-" evidence="3"/>
<gene>
    <name evidence="3" type="ORF">ACFOYW_11945</name>
</gene>
<keyword evidence="2" id="KW-1133">Transmembrane helix</keyword>
<keyword evidence="2" id="KW-0472">Membrane</keyword>
<feature type="transmembrane region" description="Helical" evidence="2">
    <location>
        <begin position="255"/>
        <end position="276"/>
    </location>
</feature>
<dbReference type="GO" id="GO:0006508">
    <property type="term" value="P:proteolysis"/>
    <property type="evidence" value="ECO:0007669"/>
    <property type="project" value="UniProtKB-KW"/>
</dbReference>
<feature type="compositionally biased region" description="Pro residues" evidence="1">
    <location>
        <begin position="40"/>
        <end position="52"/>
    </location>
</feature>
<dbReference type="Pfam" id="PF13367">
    <property type="entry name" value="PrsW-protease"/>
    <property type="match status" value="1"/>
</dbReference>
<feature type="compositionally biased region" description="Pro residues" evidence="1">
    <location>
        <begin position="10"/>
        <end position="26"/>
    </location>
</feature>
<keyword evidence="3" id="KW-0645">Protease</keyword>
<dbReference type="EMBL" id="JBHSCN010000005">
    <property type="protein sequence ID" value="MFC4244087.1"/>
    <property type="molecule type" value="Genomic_DNA"/>
</dbReference>
<reference evidence="4" key="1">
    <citation type="journal article" date="2019" name="Int. J. Syst. Evol. Microbiol.">
        <title>The Global Catalogue of Microorganisms (GCM) 10K type strain sequencing project: providing services to taxonomists for standard genome sequencing and annotation.</title>
        <authorList>
            <consortium name="The Broad Institute Genomics Platform"/>
            <consortium name="The Broad Institute Genome Sequencing Center for Infectious Disease"/>
            <person name="Wu L."/>
            <person name="Ma J."/>
        </authorList>
    </citation>
    <scope>NUCLEOTIDE SEQUENCE [LARGE SCALE GENOMIC DNA]</scope>
    <source>
        <strain evidence="4">CGMCC 1.10363</strain>
    </source>
</reference>